<comment type="similarity">
    <text evidence="3">Belongs to the transposase IS3/IS150/IS904 family.</text>
</comment>
<dbReference type="InterPro" id="IPR025948">
    <property type="entry name" value="HTH-like_dom"/>
</dbReference>
<dbReference type="SUPFAM" id="SSF53098">
    <property type="entry name" value="Ribonuclease H-like"/>
    <property type="match status" value="1"/>
</dbReference>
<dbReference type="Proteomes" id="UP000198525">
    <property type="component" value="Unassembled WGS sequence"/>
</dbReference>
<feature type="domain" description="Integrase catalytic" evidence="4">
    <location>
        <begin position="124"/>
        <end position="286"/>
    </location>
</feature>
<name>A0A1G8V2L6_9GAMM</name>
<evidence type="ECO:0000259" key="4">
    <source>
        <dbReference type="PROSITE" id="PS50994"/>
    </source>
</evidence>
<dbReference type="InterPro" id="IPR012337">
    <property type="entry name" value="RNaseH-like_sf"/>
</dbReference>
<dbReference type="InterPro" id="IPR001584">
    <property type="entry name" value="Integrase_cat-core"/>
</dbReference>
<evidence type="ECO:0000256" key="2">
    <source>
        <dbReference type="ARBA" id="ARBA00037276"/>
    </source>
</evidence>
<dbReference type="GO" id="GO:0015074">
    <property type="term" value="P:DNA integration"/>
    <property type="evidence" value="ECO:0007669"/>
    <property type="project" value="InterPro"/>
</dbReference>
<evidence type="ECO:0000313" key="6">
    <source>
        <dbReference type="Proteomes" id="UP000198525"/>
    </source>
</evidence>
<dbReference type="InterPro" id="IPR050900">
    <property type="entry name" value="Transposase_IS3/IS150/IS904"/>
</dbReference>
<dbReference type="STRING" id="376427.SAMN04487954_10664"/>
<dbReference type="PANTHER" id="PTHR46889:SF6">
    <property type="entry name" value="TRANSPOSASE INSF FOR INSERTION SEQUENCE IS3B"/>
    <property type="match status" value="1"/>
</dbReference>
<sequence length="288" mass="32720">MKYAFIQQHRQAFSTQRMCAVLGVARSGYYAWRQRGGKPSPRRRQQAITDQRVAEAFEHGKGRSGAPRLTHDLNGAGVSVCRNTVAASLRRQNLRAKAARKYKATTNSRHGLPVAPNLLKQDFTADAPNQKWVGDITYLATGEGWLYLAVLIDLYSRKVIGWAMSDRMTADLVGDALKMALWRRKMPKQVIVHSDRGSQYCSTLYQSLVIQHELKCSMSAKGNCYDNACAESFFHSLKVEAIHGERFETRNAMRRQVFEYIELDYNRQRRHSAIGMISPEAFEARMIA</sequence>
<comment type="function">
    <text evidence="2">Involved in the transposition of the insertion sequence IS3.</text>
</comment>
<dbReference type="NCBIfam" id="NF033516">
    <property type="entry name" value="transpos_IS3"/>
    <property type="match status" value="1"/>
</dbReference>
<dbReference type="Gene3D" id="3.30.420.10">
    <property type="entry name" value="Ribonuclease H-like superfamily/Ribonuclease H"/>
    <property type="match status" value="1"/>
</dbReference>
<dbReference type="InterPro" id="IPR048020">
    <property type="entry name" value="Transpos_IS3"/>
</dbReference>
<keyword evidence="1" id="KW-0238">DNA-binding</keyword>
<accession>A0A1G8V2L6</accession>
<dbReference type="PROSITE" id="PS50994">
    <property type="entry name" value="INTEGRASE"/>
    <property type="match status" value="1"/>
</dbReference>
<dbReference type="AlphaFoldDB" id="A0A1G8V2L6"/>
<organism evidence="5 6">
    <name type="scientific">Billgrantia gudaonensis</name>
    <dbReference type="NCBI Taxonomy" id="376427"/>
    <lineage>
        <taxon>Bacteria</taxon>
        <taxon>Pseudomonadati</taxon>
        <taxon>Pseudomonadota</taxon>
        <taxon>Gammaproteobacteria</taxon>
        <taxon>Oceanospirillales</taxon>
        <taxon>Halomonadaceae</taxon>
        <taxon>Billgrantia</taxon>
    </lineage>
</organism>
<evidence type="ECO:0000256" key="1">
    <source>
        <dbReference type="ARBA" id="ARBA00023125"/>
    </source>
</evidence>
<dbReference type="PANTHER" id="PTHR46889">
    <property type="entry name" value="TRANSPOSASE INSF FOR INSERTION SEQUENCE IS3B-RELATED"/>
    <property type="match status" value="1"/>
</dbReference>
<evidence type="ECO:0000313" key="5">
    <source>
        <dbReference type="EMBL" id="SDJ60249.1"/>
    </source>
</evidence>
<reference evidence="5 6" key="1">
    <citation type="submission" date="2016-10" db="EMBL/GenBank/DDBJ databases">
        <authorList>
            <person name="de Groot N.N."/>
        </authorList>
    </citation>
    <scope>NUCLEOTIDE SEQUENCE [LARGE SCALE GENOMIC DNA]</scope>
    <source>
        <strain evidence="5 6">CGMCC 1.6133</strain>
    </source>
</reference>
<dbReference type="EMBL" id="FNES01000006">
    <property type="protein sequence ID" value="SDJ60249.1"/>
    <property type="molecule type" value="Genomic_DNA"/>
</dbReference>
<dbReference type="Pfam" id="PF13276">
    <property type="entry name" value="HTH_21"/>
    <property type="match status" value="1"/>
</dbReference>
<dbReference type="Pfam" id="PF13333">
    <property type="entry name" value="rve_2"/>
    <property type="match status" value="1"/>
</dbReference>
<evidence type="ECO:0000256" key="3">
    <source>
        <dbReference type="ARBA" id="ARBA00043964"/>
    </source>
</evidence>
<proteinExistence type="inferred from homology"/>
<dbReference type="Pfam" id="PF00665">
    <property type="entry name" value="rve"/>
    <property type="match status" value="1"/>
</dbReference>
<dbReference type="InterPro" id="IPR036397">
    <property type="entry name" value="RNaseH_sf"/>
</dbReference>
<dbReference type="GO" id="GO:0003677">
    <property type="term" value="F:DNA binding"/>
    <property type="evidence" value="ECO:0007669"/>
    <property type="project" value="UniProtKB-KW"/>
</dbReference>
<keyword evidence="6" id="KW-1185">Reference proteome</keyword>
<gene>
    <name evidence="5" type="ORF">SAMN04487954_10664</name>
</gene>
<protein>
    <submittedName>
        <fullName evidence="5">Transposase InsO and inactivated derivatives</fullName>
    </submittedName>
</protein>